<protein>
    <submittedName>
        <fullName evidence="1">Uncharacterized protein</fullName>
    </submittedName>
</protein>
<organism evidence="1 2">
    <name type="scientific">Aphanomyces euteiches</name>
    <dbReference type="NCBI Taxonomy" id="100861"/>
    <lineage>
        <taxon>Eukaryota</taxon>
        <taxon>Sar</taxon>
        <taxon>Stramenopiles</taxon>
        <taxon>Oomycota</taxon>
        <taxon>Saprolegniomycetes</taxon>
        <taxon>Saprolegniales</taxon>
        <taxon>Verrucalvaceae</taxon>
        <taxon>Aphanomyces</taxon>
    </lineage>
</organism>
<evidence type="ECO:0000313" key="2">
    <source>
        <dbReference type="Proteomes" id="UP000481153"/>
    </source>
</evidence>
<evidence type="ECO:0000313" key="1">
    <source>
        <dbReference type="EMBL" id="KAF0735666.1"/>
    </source>
</evidence>
<dbReference type="OrthoDB" id="69639at2759"/>
<keyword evidence="2" id="KW-1185">Reference proteome</keyword>
<sequence length="114" mass="11914">MVVTFSTATEYTFRVGYSFSTVTSDAVPGIGLFGKAVAITTSPVSDSAGSVSKYTRPDRIAMLQKAGLSPTEIINLSKDQATIQVSRRSCIQSYLNDYPGGTSLLGTSSASSCA</sequence>
<comment type="caution">
    <text evidence="1">The sequence shown here is derived from an EMBL/GenBank/DDBJ whole genome shotgun (WGS) entry which is preliminary data.</text>
</comment>
<name>A0A6G0X6N2_9STRA</name>
<gene>
    <name evidence="1" type="ORF">Ae201684_007982</name>
</gene>
<reference evidence="1 2" key="1">
    <citation type="submission" date="2019-07" db="EMBL/GenBank/DDBJ databases">
        <title>Genomics analysis of Aphanomyces spp. identifies a new class of oomycete effector associated with host adaptation.</title>
        <authorList>
            <person name="Gaulin E."/>
        </authorList>
    </citation>
    <scope>NUCLEOTIDE SEQUENCE [LARGE SCALE GENOMIC DNA]</scope>
    <source>
        <strain evidence="1 2">ATCC 201684</strain>
    </source>
</reference>
<proteinExistence type="predicted"/>
<dbReference type="VEuPathDB" id="FungiDB:AeMF1_018082"/>
<accession>A0A6G0X6N2</accession>
<dbReference type="AlphaFoldDB" id="A0A6G0X6N2"/>
<dbReference type="Proteomes" id="UP000481153">
    <property type="component" value="Unassembled WGS sequence"/>
</dbReference>
<dbReference type="EMBL" id="VJMJ01000094">
    <property type="protein sequence ID" value="KAF0735666.1"/>
    <property type="molecule type" value="Genomic_DNA"/>
</dbReference>